<evidence type="ECO:0000256" key="3">
    <source>
        <dbReference type="ARBA" id="ARBA00022737"/>
    </source>
</evidence>
<proteinExistence type="predicted"/>
<dbReference type="Gene3D" id="2.130.10.10">
    <property type="entry name" value="YVTN repeat-like/Quinoprotein amine dehydrogenase"/>
    <property type="match status" value="2"/>
</dbReference>
<feature type="compositionally biased region" description="Acidic residues" evidence="5">
    <location>
        <begin position="539"/>
        <end position="549"/>
    </location>
</feature>
<dbReference type="InterPro" id="IPR036322">
    <property type="entry name" value="WD40_repeat_dom_sf"/>
</dbReference>
<dbReference type="OrthoDB" id="270624at2759"/>
<dbReference type="InterPro" id="IPR020472">
    <property type="entry name" value="WD40_PAC1"/>
</dbReference>
<dbReference type="InterPro" id="IPR019775">
    <property type="entry name" value="WD40_repeat_CS"/>
</dbReference>
<evidence type="ECO:0000313" key="6">
    <source>
        <dbReference type="EMBL" id="KAF2723325.1"/>
    </source>
</evidence>
<dbReference type="InterPro" id="IPR044285">
    <property type="entry name" value="PWP1"/>
</dbReference>
<dbReference type="SMART" id="SM00320">
    <property type="entry name" value="WD40"/>
    <property type="match status" value="5"/>
</dbReference>
<reference evidence="6" key="1">
    <citation type="journal article" date="2020" name="Stud. Mycol.">
        <title>101 Dothideomycetes genomes: a test case for predicting lifestyles and emergence of pathogens.</title>
        <authorList>
            <person name="Haridas S."/>
            <person name="Albert R."/>
            <person name="Binder M."/>
            <person name="Bloem J."/>
            <person name="Labutti K."/>
            <person name="Salamov A."/>
            <person name="Andreopoulos B."/>
            <person name="Baker S."/>
            <person name="Barry K."/>
            <person name="Bills G."/>
            <person name="Bluhm B."/>
            <person name="Cannon C."/>
            <person name="Castanera R."/>
            <person name="Culley D."/>
            <person name="Daum C."/>
            <person name="Ezra D."/>
            <person name="Gonzalez J."/>
            <person name="Henrissat B."/>
            <person name="Kuo A."/>
            <person name="Liang C."/>
            <person name="Lipzen A."/>
            <person name="Lutzoni F."/>
            <person name="Magnuson J."/>
            <person name="Mondo S."/>
            <person name="Nolan M."/>
            <person name="Ohm R."/>
            <person name="Pangilinan J."/>
            <person name="Park H.-J."/>
            <person name="Ramirez L."/>
            <person name="Alfaro M."/>
            <person name="Sun H."/>
            <person name="Tritt A."/>
            <person name="Yoshinaga Y."/>
            <person name="Zwiers L.-H."/>
            <person name="Turgeon B."/>
            <person name="Goodwin S."/>
            <person name="Spatafora J."/>
            <person name="Crous P."/>
            <person name="Grigoriev I."/>
        </authorList>
    </citation>
    <scope>NUCLEOTIDE SEQUENCE</scope>
    <source>
        <strain evidence="6">CBS 116435</strain>
    </source>
</reference>
<feature type="compositionally biased region" description="Basic and acidic residues" evidence="5">
    <location>
        <begin position="44"/>
        <end position="61"/>
    </location>
</feature>
<dbReference type="GO" id="GO:0006364">
    <property type="term" value="P:rRNA processing"/>
    <property type="evidence" value="ECO:0007669"/>
    <property type="project" value="InterPro"/>
</dbReference>
<evidence type="ECO:0000313" key="7">
    <source>
        <dbReference type="Proteomes" id="UP000799441"/>
    </source>
</evidence>
<dbReference type="PANTHER" id="PTHR14091">
    <property type="entry name" value="PERIODIC TRYPTOPHAN PROTEIN 1"/>
    <property type="match status" value="1"/>
</dbReference>
<dbReference type="AlphaFoldDB" id="A0A9P4QCC7"/>
<feature type="region of interest" description="Disordered" evidence="5">
    <location>
        <begin position="528"/>
        <end position="569"/>
    </location>
</feature>
<feature type="compositionally biased region" description="Acidic residues" evidence="5">
    <location>
        <begin position="70"/>
        <end position="93"/>
    </location>
</feature>
<dbReference type="Pfam" id="PF00400">
    <property type="entry name" value="WD40"/>
    <property type="match status" value="3"/>
</dbReference>
<protein>
    <submittedName>
        <fullName evidence="6">WD40 repeat-like protein</fullName>
    </submittedName>
</protein>
<keyword evidence="7" id="KW-1185">Reference proteome</keyword>
<feature type="region of interest" description="Disordered" evidence="5">
    <location>
        <begin position="44"/>
        <end position="114"/>
    </location>
</feature>
<evidence type="ECO:0000256" key="2">
    <source>
        <dbReference type="ARBA" id="ARBA00022574"/>
    </source>
</evidence>
<comment type="caution">
    <text evidence="6">The sequence shown here is derived from an EMBL/GenBank/DDBJ whole genome shotgun (WGS) entry which is preliminary data.</text>
</comment>
<sequence length="569" mass="62268">MTSLITSLGWVPRGHAAAYPTKYALDEDEYTRIAKSLKLSLDDAKQDLEHEQARQNGHDMDEAQGSVDMKEDDDENYSDSDDDDDDDDDDIEVNELSARPQPEPRRPGETEEEAVNRIYGLDEYDGSDGDSANEADQSVFGTIKSLAYHANGEEDPYLTLPENEASDDEDREELQILPTDNLILAARVEDEVAHLECYVYDDQSENLYVHHDVMLPAIPLAVEWIGRTKVSRNDEGNFCAVATMDPDIEIWNLDIVDSMYPSAILGAATIGDATFEKKKKSKKSKKSNDSYHVDSVLALASNPNHRNLLASSSADKTVKLWDLSTCTAASSYSQHTDKVCALAWHPSQSSVFLSGSYDRTVIASDARAPTAKGPTWGVESDVETINCDPHNENIFYASTENGVLHCFDARTLPSSPETSKALWRLQAHDKALSTFSVNPVIPGFVATGSQDRTTKLWDTQASTGPSLVTSRDLGVGKVFALDFAPDAEVGFRLAAAGSKGAVQIWDTSLNKAVRAAFAGRVGHAKFSENKEDKLVGVQDDVDDEEDDEPEGQHQSGGASGIGWESMDED</sequence>
<dbReference type="GO" id="GO:0005634">
    <property type="term" value="C:nucleus"/>
    <property type="evidence" value="ECO:0007669"/>
    <property type="project" value="TreeGrafter"/>
</dbReference>
<dbReference type="PROSITE" id="PS00678">
    <property type="entry name" value="WD_REPEATS_1"/>
    <property type="match status" value="1"/>
</dbReference>
<dbReference type="InterPro" id="IPR015943">
    <property type="entry name" value="WD40/YVTN_repeat-like_dom_sf"/>
</dbReference>
<dbReference type="PRINTS" id="PR00320">
    <property type="entry name" value="GPROTEINBRPT"/>
</dbReference>
<dbReference type="EMBL" id="MU003777">
    <property type="protein sequence ID" value="KAF2723325.1"/>
    <property type="molecule type" value="Genomic_DNA"/>
</dbReference>
<keyword evidence="2 4" id="KW-0853">WD repeat</keyword>
<accession>A0A9P4QCC7</accession>
<organism evidence="6 7">
    <name type="scientific">Polychaeton citri CBS 116435</name>
    <dbReference type="NCBI Taxonomy" id="1314669"/>
    <lineage>
        <taxon>Eukaryota</taxon>
        <taxon>Fungi</taxon>
        <taxon>Dikarya</taxon>
        <taxon>Ascomycota</taxon>
        <taxon>Pezizomycotina</taxon>
        <taxon>Dothideomycetes</taxon>
        <taxon>Dothideomycetidae</taxon>
        <taxon>Capnodiales</taxon>
        <taxon>Capnodiaceae</taxon>
        <taxon>Polychaeton</taxon>
    </lineage>
</organism>
<feature type="repeat" description="WD" evidence="4">
    <location>
        <begin position="425"/>
        <end position="458"/>
    </location>
</feature>
<dbReference type="PANTHER" id="PTHR14091:SF0">
    <property type="entry name" value="PERIODIC TRYPTOPHAN PROTEIN 1 HOMOLOG"/>
    <property type="match status" value="1"/>
</dbReference>
<dbReference type="PROSITE" id="PS50082">
    <property type="entry name" value="WD_REPEATS_2"/>
    <property type="match status" value="2"/>
</dbReference>
<dbReference type="SUPFAM" id="SSF50978">
    <property type="entry name" value="WD40 repeat-like"/>
    <property type="match status" value="1"/>
</dbReference>
<feature type="repeat" description="WD" evidence="4">
    <location>
        <begin position="289"/>
        <end position="331"/>
    </location>
</feature>
<gene>
    <name evidence="6" type="ORF">K431DRAFT_337575</name>
</gene>
<keyword evidence="1" id="KW-0597">Phosphoprotein</keyword>
<dbReference type="InterPro" id="IPR001680">
    <property type="entry name" value="WD40_rpt"/>
</dbReference>
<name>A0A9P4QCC7_9PEZI</name>
<keyword evidence="3" id="KW-0677">Repeat</keyword>
<dbReference type="PROSITE" id="PS50294">
    <property type="entry name" value="WD_REPEATS_REGION"/>
    <property type="match status" value="2"/>
</dbReference>
<evidence type="ECO:0000256" key="1">
    <source>
        <dbReference type="ARBA" id="ARBA00022553"/>
    </source>
</evidence>
<evidence type="ECO:0000256" key="4">
    <source>
        <dbReference type="PROSITE-ProRule" id="PRU00221"/>
    </source>
</evidence>
<dbReference type="Proteomes" id="UP000799441">
    <property type="component" value="Unassembled WGS sequence"/>
</dbReference>
<evidence type="ECO:0000256" key="5">
    <source>
        <dbReference type="SAM" id="MobiDB-lite"/>
    </source>
</evidence>